<gene>
    <name evidence="2" type="ORF">HII31_07876</name>
</gene>
<protein>
    <submittedName>
        <fullName evidence="2">Uncharacterized protein</fullName>
    </submittedName>
</protein>
<proteinExistence type="predicted"/>
<keyword evidence="3" id="KW-1185">Reference proteome</keyword>
<dbReference type="OrthoDB" id="3649512at2759"/>
<organism evidence="2 3">
    <name type="scientific">Pseudocercospora fuligena</name>
    <dbReference type="NCBI Taxonomy" id="685502"/>
    <lineage>
        <taxon>Eukaryota</taxon>
        <taxon>Fungi</taxon>
        <taxon>Dikarya</taxon>
        <taxon>Ascomycota</taxon>
        <taxon>Pezizomycotina</taxon>
        <taxon>Dothideomycetes</taxon>
        <taxon>Dothideomycetidae</taxon>
        <taxon>Mycosphaerellales</taxon>
        <taxon>Mycosphaerellaceae</taxon>
        <taxon>Pseudocercospora</taxon>
    </lineage>
</organism>
<dbReference type="EMBL" id="JABCIY010000168">
    <property type="protein sequence ID" value="KAF7190717.1"/>
    <property type="molecule type" value="Genomic_DNA"/>
</dbReference>
<feature type="region of interest" description="Disordered" evidence="1">
    <location>
        <begin position="1"/>
        <end position="21"/>
    </location>
</feature>
<comment type="caution">
    <text evidence="2">The sequence shown here is derived from an EMBL/GenBank/DDBJ whole genome shotgun (WGS) entry which is preliminary data.</text>
</comment>
<evidence type="ECO:0000313" key="3">
    <source>
        <dbReference type="Proteomes" id="UP000660729"/>
    </source>
</evidence>
<reference evidence="2" key="1">
    <citation type="submission" date="2020-04" db="EMBL/GenBank/DDBJ databases">
        <title>Draft genome resource of the tomato pathogen Pseudocercospora fuligena.</title>
        <authorList>
            <person name="Zaccaron A."/>
        </authorList>
    </citation>
    <scope>NUCLEOTIDE SEQUENCE</scope>
    <source>
        <strain evidence="2">PF001</strain>
    </source>
</reference>
<sequence>MTSKNSLASHNPKGHKIRLRSTLRQYPKPIFRIRQPLRCHSNVTSSGNQGSTFRSVRDKCPNADINISAWDTLSYQTIFCEHTTQEQPGQFSRMDPEYFNRAFLPTSRNHPDPPVAFLLNLPFELRHRILIYALKQKGTIELQYPVWAGLQVFDQPLFQTCRSLRSEAVKAFYETNDFLWVIDVENKSRSDPSAYSISSASTGNLRQASPKNYAYTIPNCLPWEYPDLMQRLRHLQINIYLPSNDQNACLLQDRLSALVQSLDLGRRLASLHVLVTAKRRAAQIPLSQDGVLALEVLARMEVRGKVDVQTRYYFRVVSASVNALQLARRMKG</sequence>
<name>A0A8H6RHL7_9PEZI</name>
<dbReference type="AlphaFoldDB" id="A0A8H6RHL7"/>
<accession>A0A8H6RHL7</accession>
<feature type="compositionally biased region" description="Basic residues" evidence="1">
    <location>
        <begin position="12"/>
        <end position="21"/>
    </location>
</feature>
<dbReference type="Proteomes" id="UP000660729">
    <property type="component" value="Unassembled WGS sequence"/>
</dbReference>
<evidence type="ECO:0000256" key="1">
    <source>
        <dbReference type="SAM" id="MobiDB-lite"/>
    </source>
</evidence>
<evidence type="ECO:0000313" key="2">
    <source>
        <dbReference type="EMBL" id="KAF7190717.1"/>
    </source>
</evidence>